<dbReference type="Pfam" id="PF23114">
    <property type="entry name" value="NAD-bd_HRPKS_sdrA"/>
    <property type="match status" value="1"/>
</dbReference>
<dbReference type="GO" id="GO:0004312">
    <property type="term" value="F:fatty acid synthase activity"/>
    <property type="evidence" value="ECO:0007669"/>
    <property type="project" value="TreeGrafter"/>
</dbReference>
<evidence type="ECO:0000259" key="6">
    <source>
        <dbReference type="PROSITE" id="PS50075"/>
    </source>
</evidence>
<feature type="region of interest" description="N-terminal hotdog fold" evidence="5">
    <location>
        <begin position="479"/>
        <end position="616"/>
    </location>
</feature>
<dbReference type="InterPro" id="IPR036291">
    <property type="entry name" value="NAD(P)-bd_dom_sf"/>
</dbReference>
<evidence type="ECO:0008006" key="10">
    <source>
        <dbReference type="Google" id="ProtNLM"/>
    </source>
</evidence>
<dbReference type="InterPro" id="IPR049551">
    <property type="entry name" value="PKS_DH_C"/>
</dbReference>
<dbReference type="InterPro" id="IPR036736">
    <property type="entry name" value="ACP-like_sf"/>
</dbReference>
<dbReference type="SMART" id="SM00822">
    <property type="entry name" value="PKS_KR"/>
    <property type="match status" value="1"/>
</dbReference>
<feature type="domain" description="Carrier" evidence="6">
    <location>
        <begin position="1963"/>
        <end position="2043"/>
    </location>
</feature>
<dbReference type="CDD" id="cd02440">
    <property type="entry name" value="AdoMet_MTases"/>
    <property type="match status" value="1"/>
</dbReference>
<dbReference type="Gene3D" id="3.90.180.10">
    <property type="entry name" value="Medium-chain alcohol dehydrogenases, catalytic domain"/>
    <property type="match status" value="1"/>
</dbReference>
<dbReference type="InterPro" id="IPR057326">
    <property type="entry name" value="KR_dom"/>
</dbReference>
<dbReference type="SMART" id="SM00829">
    <property type="entry name" value="PKS_ER"/>
    <property type="match status" value="1"/>
</dbReference>
<dbReference type="SUPFAM" id="SSF55048">
    <property type="entry name" value="Probable ACP-binding domain of malonyl-CoA ACP transacylase"/>
    <property type="match status" value="1"/>
</dbReference>
<feature type="region of interest" description="C-terminal hotdog fold" evidence="5">
    <location>
        <begin position="642"/>
        <end position="799"/>
    </location>
</feature>
<dbReference type="InterPro" id="IPR020843">
    <property type="entry name" value="ER"/>
</dbReference>
<dbReference type="SUPFAM" id="SSF53335">
    <property type="entry name" value="S-adenosyl-L-methionine-dependent methyltransferases"/>
    <property type="match status" value="1"/>
</dbReference>
<feature type="domain" description="PKS/mFAS DH" evidence="7">
    <location>
        <begin position="479"/>
        <end position="799"/>
    </location>
</feature>
<dbReference type="Pfam" id="PF08659">
    <property type="entry name" value="KR"/>
    <property type="match status" value="1"/>
</dbReference>
<dbReference type="InterPro" id="IPR001227">
    <property type="entry name" value="Ac_transferase_dom_sf"/>
</dbReference>
<keyword evidence="4" id="KW-0511">Multifunctional enzyme</keyword>
<dbReference type="GO" id="GO:0031177">
    <property type="term" value="F:phosphopantetheine binding"/>
    <property type="evidence" value="ECO:0007669"/>
    <property type="project" value="InterPro"/>
</dbReference>
<dbReference type="InterPro" id="IPR049552">
    <property type="entry name" value="PKS_DH_N"/>
</dbReference>
<dbReference type="InterPro" id="IPR016035">
    <property type="entry name" value="Acyl_Trfase/lysoPLipase"/>
</dbReference>
<keyword evidence="9" id="KW-1185">Reference proteome</keyword>
<dbReference type="InterPro" id="IPR020806">
    <property type="entry name" value="PKS_PP-bd"/>
</dbReference>
<dbReference type="Gene3D" id="3.40.366.10">
    <property type="entry name" value="Malonyl-Coenzyme A Acyl Carrier Protein, domain 2"/>
    <property type="match status" value="1"/>
</dbReference>
<dbReference type="SUPFAM" id="SSF51735">
    <property type="entry name" value="NAD(P)-binding Rossmann-fold domains"/>
    <property type="match status" value="2"/>
</dbReference>
<dbReference type="PANTHER" id="PTHR43775:SF22">
    <property type="entry name" value="SYNTHASE, PUTATIVE (JCVI)-RELATED"/>
    <property type="match status" value="1"/>
</dbReference>
<organism evidence="8 9">
    <name type="scientific">Ramalina farinacea</name>
    <dbReference type="NCBI Taxonomy" id="258253"/>
    <lineage>
        <taxon>Eukaryota</taxon>
        <taxon>Fungi</taxon>
        <taxon>Dikarya</taxon>
        <taxon>Ascomycota</taxon>
        <taxon>Pezizomycotina</taxon>
        <taxon>Lecanoromycetes</taxon>
        <taxon>OSLEUM clade</taxon>
        <taxon>Lecanoromycetidae</taxon>
        <taxon>Lecanorales</taxon>
        <taxon>Lecanorineae</taxon>
        <taxon>Ramalinaceae</taxon>
        <taxon>Ramalina</taxon>
    </lineage>
</organism>
<dbReference type="SUPFAM" id="SSF52151">
    <property type="entry name" value="FabD/lysophospholipase-like"/>
    <property type="match status" value="1"/>
</dbReference>
<dbReference type="Pfam" id="PF00550">
    <property type="entry name" value="PP-binding"/>
    <property type="match status" value="1"/>
</dbReference>
<dbReference type="Gene3D" id="3.40.50.150">
    <property type="entry name" value="Vaccinia Virus protein VP39"/>
    <property type="match status" value="1"/>
</dbReference>
<dbReference type="PROSITE" id="PS50075">
    <property type="entry name" value="CARRIER"/>
    <property type="match status" value="1"/>
</dbReference>
<dbReference type="InterPro" id="IPR049900">
    <property type="entry name" value="PKS_mFAS_DH"/>
</dbReference>
<dbReference type="InterPro" id="IPR016036">
    <property type="entry name" value="Malonyl_transacylase_ACP-bd"/>
</dbReference>
<protein>
    <recommendedName>
        <fullName evidence="10">Polyketide synthase</fullName>
    </recommendedName>
</protein>
<proteinExistence type="predicted"/>
<accession>A0AA43QL04</accession>
<dbReference type="SUPFAM" id="SSF47336">
    <property type="entry name" value="ACP-like"/>
    <property type="match status" value="1"/>
</dbReference>
<evidence type="ECO:0000259" key="7">
    <source>
        <dbReference type="PROSITE" id="PS52019"/>
    </source>
</evidence>
<dbReference type="InterPro" id="IPR009081">
    <property type="entry name" value="PP-bd_ACP"/>
</dbReference>
<evidence type="ECO:0000256" key="5">
    <source>
        <dbReference type="PROSITE-ProRule" id="PRU01363"/>
    </source>
</evidence>
<dbReference type="InterPro" id="IPR056501">
    <property type="entry name" value="NAD-bd_HRPKS_sdrA"/>
</dbReference>
<evidence type="ECO:0000256" key="3">
    <source>
        <dbReference type="ARBA" id="ARBA00022679"/>
    </source>
</evidence>
<sequence>MSIEEALPRLFILSARSKKSLLVQAQSLAQWIVKRNEIDLEDLSYTLSARRSVLEWRSTIVAENQEELIHSLRELNVSNGLEKSSQRFRVCFTFTGQGAQWYAMGRELLFACPFFRESLSRSDLVLRELGASWSLMDELLRDESESRIDQGWIAQPACTAVQIALVDLLRDIGIKPHTVLGHSSGEIAAAYTAGFLSQSSALKVAYHRSFVSASRRNSGASHGAMLAVGLSETDTLEYIAQVDQDDLCIACVNSPSSTTVSGDKSSVLKLQALLQNSSIFNRMLQVDTAYHSHHMKAAASQYRHDLKGSEVQDPVEGIDFLSTVSGSLKKSEFGPQYWVQNFVSRVRFADAISAYCDLSGHVRPFHGVTKHIMIEIGPHPALAGPTHQTIRAKAEKIDYTYFPSLARQTSALRTFLSLAGNLFSLALPVHVGLANSLTSSRSNHAVLHDLPPYPWDHTHRYWQESQQSKDHRFRQYAPHDLLGVRIAGSTSLEPRWRHLVGVEMLPWLQEHVVDDLVIFPGSGYMCMAVEAVRQLVIDSDENTPLDVELKKVAFRKALVIPPAPEKVELQVCLRGSSQQVNSITAKTWEFTISALSSDGFWYEHCHGLVAAMRSEVQTNGVPAHSALRDPLEKDTVINWTCVEAWKELDHHELYRILKSNGNQYGLHFAAIKRIRQESNARLLTEVEIPDVASTMPAQLQRPHVIHPTALDAIMHTALPLYTAQNGPASVMPIEIEALQISSHLDNTPHERLHVQTDLRSVGPATAEADVYVYDSIHSVKSVMSISGLKLRGFRKPADIATFAEHRKTNFSMEWGEDVDFISPTEFPELDTGTMKGSAAKTTILNEAASVFIHRGLGEYKLQNLKASQPHMARLVEWLGKSQIGPTCQSSQSETSRLSDEIVLEQAQCQGIEGRVLSRVGQKLADVLAERINPIELMLQDGLLDKFYAESPFTRCFAQIAQIVRHTCFKYPRIRILEIGAGVGGATLPLLNALSSEEIARLGHYDVTDILSENLEEAKKFPDEWKHVLSFKELDIHRDPIQQGFESESYDLIIAANASQDSLNIKDTPANIRLDDHRSGNPTQVRQEWQDVLSKSGFGGVDLAIDDLDGPAPSSTLIISTATVEASQRPRPSISILGDCSKHQDGSDVISSIQYDLQSRGFLTKCVSCDSDISTDDDYVIIDEKEHLLLTNATHARFDKLVNLLAHGRRILWISVANSSGDNVRNPATGLVTGLARTAHAENPALRMVTLDIQEPLSENKPELLSVISRLISSLCSTSTDNYESREREYIYKHQKLMIPRLLPHDIMEQDNRQKRGGVTAKRQIYGQQEHPLKSSGEQTITMSNEIYSSHICSLEDPVNDSDVEIDVKSHDVNAESVALASGHVKGSTPIMAECAGVVTALGPGVSGLHIGDRVCAVGGEPFATRIRVPRRSAARLPEETPFSVGACVPLAFMTAHYCLSNLLRPETSQSILLSAAVGAVGRAMTLVAQHLGYLVLVIVSSASERESLTRDFGISPNHVVFDDPSTLKEEVLKQVGPNGVDALLCFDAQALTEESLTCVAPLGSILQVAGPRSQDDEQIRTIPRAANLTLRFVDLKSLIQQQYLDASTLLAHVFRSYEKIMIQFAHLIDCRPMGKIADVPKLPESDRYAGNVVLETGVDSLVDVSMDEPPVAALESNATYVLAGGLGDLGQRVSRMMISRGARHICALSRRTMTNDEHEKIEHELKMISPKARFYCKVCDIANATEVEQCIAEIASSNMPVVRGVVQAAVVMHDRTLSKMRLDDFTTPLDAKLHGTHNLLHGFRDHALQFFIILSSVSGVFGMSGQASYAAGNVYQDFLANSGLHASFPCISLNIGLVADTDANTPTTRENFARHGLIPVQWNEILVALDYAMGSSPSARDTCKQLVVGLDQHALSRAKIVNATSQSPMFCHIRPQAESSSTDDPITTKQTLRDAIANGADPGTLQPIIATAMSRKLQGLISSSDGFDDERMDFSMTVLGLDSLVITELKNWISLEFGAAVHVSEIFERDSIAALAALVMARSVLVQEAKE</sequence>
<dbReference type="SMART" id="SM00823">
    <property type="entry name" value="PKS_PP"/>
    <property type="match status" value="1"/>
</dbReference>
<comment type="caution">
    <text evidence="8">The sequence shown here is derived from an EMBL/GenBank/DDBJ whole genome shotgun (WGS) entry which is preliminary data.</text>
</comment>
<keyword evidence="1" id="KW-0596">Phosphopantetheine</keyword>
<dbReference type="SUPFAM" id="SSF50129">
    <property type="entry name" value="GroES-like"/>
    <property type="match status" value="1"/>
</dbReference>
<keyword evidence="3" id="KW-0808">Transferase</keyword>
<evidence type="ECO:0000256" key="4">
    <source>
        <dbReference type="ARBA" id="ARBA00023268"/>
    </source>
</evidence>
<evidence type="ECO:0000313" key="8">
    <source>
        <dbReference type="EMBL" id="MDI1486653.1"/>
    </source>
</evidence>
<dbReference type="Pfam" id="PF21089">
    <property type="entry name" value="PKS_DH_N"/>
    <property type="match status" value="1"/>
</dbReference>
<feature type="active site" description="Proton donor; for dehydratase activity" evidence="5">
    <location>
        <position position="711"/>
    </location>
</feature>
<gene>
    <name evidence="8" type="ORF">OHK93_005885</name>
</gene>
<dbReference type="InterPro" id="IPR020807">
    <property type="entry name" value="PKS_DH"/>
</dbReference>
<dbReference type="GO" id="GO:0016491">
    <property type="term" value="F:oxidoreductase activity"/>
    <property type="evidence" value="ECO:0007669"/>
    <property type="project" value="InterPro"/>
</dbReference>
<reference evidence="8" key="1">
    <citation type="journal article" date="2023" name="Genome Biol. Evol.">
        <title>First Whole Genome Sequence and Flow Cytometry Genome Size Data for the Lichen-Forming Fungus Ramalina farinacea (Ascomycota).</title>
        <authorList>
            <person name="Llewellyn T."/>
            <person name="Mian S."/>
            <person name="Hill R."/>
            <person name="Leitch I.J."/>
            <person name="Gaya E."/>
        </authorList>
    </citation>
    <scope>NUCLEOTIDE SEQUENCE</scope>
    <source>
        <strain evidence="8">LIQ254RAFAR</strain>
    </source>
</reference>
<dbReference type="InterPro" id="IPR042104">
    <property type="entry name" value="PKS_dehydratase_sf"/>
</dbReference>
<evidence type="ECO:0000256" key="1">
    <source>
        <dbReference type="ARBA" id="ARBA00022450"/>
    </source>
</evidence>
<dbReference type="PROSITE" id="PS52019">
    <property type="entry name" value="PKS_MFAS_DH"/>
    <property type="match status" value="1"/>
</dbReference>
<dbReference type="SMART" id="SM00827">
    <property type="entry name" value="PKS_AT"/>
    <property type="match status" value="1"/>
</dbReference>
<dbReference type="SMART" id="SM00826">
    <property type="entry name" value="PKS_DH"/>
    <property type="match status" value="1"/>
</dbReference>
<dbReference type="InterPro" id="IPR011032">
    <property type="entry name" value="GroES-like_sf"/>
</dbReference>
<dbReference type="Gene3D" id="3.10.129.110">
    <property type="entry name" value="Polyketide synthase dehydratase"/>
    <property type="match status" value="1"/>
</dbReference>
<dbReference type="PANTHER" id="PTHR43775">
    <property type="entry name" value="FATTY ACID SYNTHASE"/>
    <property type="match status" value="1"/>
</dbReference>
<dbReference type="GO" id="GO:0044550">
    <property type="term" value="P:secondary metabolite biosynthetic process"/>
    <property type="evidence" value="ECO:0007669"/>
    <property type="project" value="TreeGrafter"/>
</dbReference>
<dbReference type="Pfam" id="PF14765">
    <property type="entry name" value="PS-DH"/>
    <property type="match status" value="1"/>
</dbReference>
<dbReference type="InterPro" id="IPR029063">
    <property type="entry name" value="SAM-dependent_MTases_sf"/>
</dbReference>
<dbReference type="Pfam" id="PF22621">
    <property type="entry name" value="CurL-like_PKS_C"/>
    <property type="match status" value="1"/>
</dbReference>
<evidence type="ECO:0000256" key="2">
    <source>
        <dbReference type="ARBA" id="ARBA00022553"/>
    </source>
</evidence>
<dbReference type="Proteomes" id="UP001161017">
    <property type="component" value="Unassembled WGS sequence"/>
</dbReference>
<dbReference type="Gene3D" id="3.40.50.720">
    <property type="entry name" value="NAD(P)-binding Rossmann-like Domain"/>
    <property type="match status" value="2"/>
</dbReference>
<dbReference type="GO" id="GO:0006633">
    <property type="term" value="P:fatty acid biosynthetic process"/>
    <property type="evidence" value="ECO:0007669"/>
    <property type="project" value="TreeGrafter"/>
</dbReference>
<dbReference type="InterPro" id="IPR050091">
    <property type="entry name" value="PKS_NRPS_Biosynth_Enz"/>
</dbReference>
<dbReference type="InterPro" id="IPR013968">
    <property type="entry name" value="PKS_KR"/>
</dbReference>
<dbReference type="Gene3D" id="3.30.70.3290">
    <property type="match status" value="1"/>
</dbReference>
<evidence type="ECO:0000313" key="9">
    <source>
        <dbReference type="Proteomes" id="UP001161017"/>
    </source>
</evidence>
<dbReference type="Pfam" id="PF00698">
    <property type="entry name" value="Acyl_transf_1"/>
    <property type="match status" value="1"/>
</dbReference>
<keyword evidence="2" id="KW-0597">Phosphoprotein</keyword>
<dbReference type="Gene3D" id="1.10.1200.10">
    <property type="entry name" value="ACP-like"/>
    <property type="match status" value="1"/>
</dbReference>
<dbReference type="EMBL" id="JAPUFD010000003">
    <property type="protein sequence ID" value="MDI1486653.1"/>
    <property type="molecule type" value="Genomic_DNA"/>
</dbReference>
<dbReference type="CDD" id="cd05195">
    <property type="entry name" value="enoyl_red"/>
    <property type="match status" value="1"/>
</dbReference>
<feature type="active site" description="Proton acceptor; for dehydratase activity" evidence="5">
    <location>
        <position position="511"/>
    </location>
</feature>
<dbReference type="InterPro" id="IPR014043">
    <property type="entry name" value="Acyl_transferase_dom"/>
</dbReference>
<name>A0AA43QL04_9LECA</name>